<dbReference type="InterPro" id="IPR052164">
    <property type="entry name" value="Anthracycline_SecMetBiosynth"/>
</dbReference>
<dbReference type="Proteomes" id="UP001235064">
    <property type="component" value="Unassembled WGS sequence"/>
</dbReference>
<dbReference type="Gene3D" id="3.10.180.10">
    <property type="entry name" value="2,3-Dihydroxybiphenyl 1,2-Dioxygenase, domain 1"/>
    <property type="match status" value="1"/>
</dbReference>
<dbReference type="PANTHER" id="PTHR33993">
    <property type="entry name" value="GLYOXALASE-RELATED"/>
    <property type="match status" value="1"/>
</dbReference>
<name>A0ABT7MVJ0_9MICO</name>
<dbReference type="PROSITE" id="PS51819">
    <property type="entry name" value="VOC"/>
    <property type="match status" value="1"/>
</dbReference>
<dbReference type="SUPFAM" id="SSF54593">
    <property type="entry name" value="Glyoxalase/Bleomycin resistance protein/Dihydroxybiphenyl dioxygenase"/>
    <property type="match status" value="1"/>
</dbReference>
<evidence type="ECO:0000313" key="2">
    <source>
        <dbReference type="EMBL" id="MDL9978473.1"/>
    </source>
</evidence>
<protein>
    <submittedName>
        <fullName evidence="2">VOC family protein</fullName>
    </submittedName>
</protein>
<dbReference type="InterPro" id="IPR004360">
    <property type="entry name" value="Glyas_Fos-R_dOase_dom"/>
</dbReference>
<organism evidence="2 3">
    <name type="scientific">Microbacterium candidum</name>
    <dbReference type="NCBI Taxonomy" id="3041922"/>
    <lineage>
        <taxon>Bacteria</taxon>
        <taxon>Bacillati</taxon>
        <taxon>Actinomycetota</taxon>
        <taxon>Actinomycetes</taxon>
        <taxon>Micrococcales</taxon>
        <taxon>Microbacteriaceae</taxon>
        <taxon>Microbacterium</taxon>
    </lineage>
</organism>
<dbReference type="RefSeq" id="WP_286286917.1">
    <property type="nucleotide sequence ID" value="NZ_JASXSZ010000001.1"/>
</dbReference>
<dbReference type="InterPro" id="IPR037523">
    <property type="entry name" value="VOC_core"/>
</dbReference>
<dbReference type="EMBL" id="JASXSZ010000001">
    <property type="protein sequence ID" value="MDL9978473.1"/>
    <property type="molecule type" value="Genomic_DNA"/>
</dbReference>
<dbReference type="Pfam" id="PF00903">
    <property type="entry name" value="Glyoxalase"/>
    <property type="match status" value="1"/>
</dbReference>
<accession>A0ABT7MVJ0</accession>
<gene>
    <name evidence="2" type="ORF">QSV35_03935</name>
</gene>
<keyword evidence="3" id="KW-1185">Reference proteome</keyword>
<dbReference type="InterPro" id="IPR029068">
    <property type="entry name" value="Glyas_Bleomycin-R_OHBP_Dase"/>
</dbReference>
<proteinExistence type="predicted"/>
<evidence type="ECO:0000313" key="3">
    <source>
        <dbReference type="Proteomes" id="UP001235064"/>
    </source>
</evidence>
<feature type="domain" description="VOC" evidence="1">
    <location>
        <begin position="4"/>
        <end position="111"/>
    </location>
</feature>
<sequence>MDNPVNYFEIGTPDPEAARAFYGDVFGWQFGPASPAGYAMVNENAGGLWDTTDVGGGRWAVFYIEVADIHATLDAAQAAGAGIVLPVVDNGAIFFAHLSDPAGNRFGVWQRKRA</sequence>
<evidence type="ECO:0000259" key="1">
    <source>
        <dbReference type="PROSITE" id="PS51819"/>
    </source>
</evidence>
<reference evidence="2 3" key="1">
    <citation type="submission" date="2023-06" db="EMBL/GenBank/DDBJ databases">
        <title>Microbacterium sp. nov., isolated from a waste landfill.</title>
        <authorList>
            <person name="Wen W."/>
        </authorList>
    </citation>
    <scope>NUCLEOTIDE SEQUENCE [LARGE SCALE GENOMIC DNA]</scope>
    <source>
        <strain evidence="2 3">ASV49</strain>
    </source>
</reference>
<dbReference type="CDD" id="cd07247">
    <property type="entry name" value="SgaA_N_like"/>
    <property type="match status" value="1"/>
</dbReference>
<comment type="caution">
    <text evidence="2">The sequence shown here is derived from an EMBL/GenBank/DDBJ whole genome shotgun (WGS) entry which is preliminary data.</text>
</comment>